<proteinExistence type="predicted"/>
<sequence length="77" mass="8798">MSEVHFQRSLEDIRLEIMLLAAEVLFLVSVLGAIILFNLDVYSQSRKLSLSAESYKTRSRSRCLNRGLPRGYKGTIH</sequence>
<protein>
    <submittedName>
        <fullName evidence="2">Uncharacterized protein</fullName>
    </submittedName>
</protein>
<evidence type="ECO:0000313" key="2">
    <source>
        <dbReference type="EMBL" id="QYS98315.1"/>
    </source>
</evidence>
<reference evidence="2 3" key="1">
    <citation type="journal article" date="2021" name="BMC Genomics">
        <title>Telomere-to-telomere genome assembly of asparaginase-producing Trichoderma simmonsii.</title>
        <authorList>
            <person name="Chung D."/>
            <person name="Kwon Y.M."/>
            <person name="Yang Y."/>
        </authorList>
    </citation>
    <scope>NUCLEOTIDE SEQUENCE [LARGE SCALE GENOMIC DNA]</scope>
    <source>
        <strain evidence="2 3">GH-Sj1</strain>
    </source>
</reference>
<evidence type="ECO:0000313" key="3">
    <source>
        <dbReference type="Proteomes" id="UP000826661"/>
    </source>
</evidence>
<name>A0A8G0LER3_9HYPO</name>
<feature type="transmembrane region" description="Helical" evidence="1">
    <location>
        <begin position="17"/>
        <end position="39"/>
    </location>
</feature>
<gene>
    <name evidence="2" type="ORF">H0G86_005501</name>
</gene>
<dbReference type="AlphaFoldDB" id="A0A8G0LER3"/>
<organism evidence="2 3">
    <name type="scientific">Trichoderma simmonsii</name>
    <dbReference type="NCBI Taxonomy" id="1491479"/>
    <lineage>
        <taxon>Eukaryota</taxon>
        <taxon>Fungi</taxon>
        <taxon>Dikarya</taxon>
        <taxon>Ascomycota</taxon>
        <taxon>Pezizomycotina</taxon>
        <taxon>Sordariomycetes</taxon>
        <taxon>Hypocreomycetidae</taxon>
        <taxon>Hypocreales</taxon>
        <taxon>Hypocreaceae</taxon>
        <taxon>Trichoderma</taxon>
    </lineage>
</organism>
<dbReference type="Proteomes" id="UP000826661">
    <property type="component" value="Chromosome III"/>
</dbReference>
<dbReference type="EMBL" id="CP075866">
    <property type="protein sequence ID" value="QYS98315.1"/>
    <property type="molecule type" value="Genomic_DNA"/>
</dbReference>
<keyword evidence="1" id="KW-0812">Transmembrane</keyword>
<evidence type="ECO:0000256" key="1">
    <source>
        <dbReference type="SAM" id="Phobius"/>
    </source>
</evidence>
<keyword evidence="1" id="KW-1133">Transmembrane helix</keyword>
<keyword evidence="3" id="KW-1185">Reference proteome</keyword>
<accession>A0A8G0LER3</accession>
<keyword evidence="1" id="KW-0472">Membrane</keyword>